<dbReference type="InterPro" id="IPR038213">
    <property type="entry name" value="IFI6/IFI27-like_sf"/>
</dbReference>
<evidence type="ECO:0000256" key="4">
    <source>
        <dbReference type="ARBA" id="ARBA00022989"/>
    </source>
</evidence>
<evidence type="ECO:0000256" key="5">
    <source>
        <dbReference type="ARBA" id="ARBA00023136"/>
    </source>
</evidence>
<dbReference type="RefSeq" id="XP_019029891.1">
    <property type="nucleotide sequence ID" value="XM_019178172.1"/>
</dbReference>
<protein>
    <submittedName>
        <fullName evidence="7">Uncharacterized protein</fullName>
    </submittedName>
</protein>
<keyword evidence="5 6" id="KW-0472">Membrane</keyword>
<comment type="caution">
    <text evidence="7">The sequence shown here is derived from an EMBL/GenBank/DDBJ whole genome shotgun (WGS) entry which is preliminary data.</text>
</comment>
<evidence type="ECO:0000313" key="7">
    <source>
        <dbReference type="EMBL" id="ODN90789.1"/>
    </source>
</evidence>
<dbReference type="Pfam" id="PF06140">
    <property type="entry name" value="Ifi-6-16"/>
    <property type="match status" value="1"/>
</dbReference>
<reference evidence="7 8" key="1">
    <citation type="submission" date="2016-06" db="EMBL/GenBank/DDBJ databases">
        <title>Evolution of pathogenesis and genome organization in the Tremellales.</title>
        <authorList>
            <person name="Cuomo C."/>
            <person name="Litvintseva A."/>
            <person name="Heitman J."/>
            <person name="Chen Y."/>
            <person name="Sun S."/>
            <person name="Springer D."/>
            <person name="Dromer F."/>
            <person name="Young S."/>
            <person name="Zeng Q."/>
            <person name="Chapman S."/>
            <person name="Gujja S."/>
            <person name="Saif S."/>
            <person name="Birren B."/>
        </authorList>
    </citation>
    <scope>NUCLEOTIDE SEQUENCE [LARGE SCALE GENOMIC DNA]</scope>
    <source>
        <strain evidence="7 8">CBS 7118</strain>
    </source>
</reference>
<keyword evidence="4 6" id="KW-1133">Transmembrane helix</keyword>
<dbReference type="AlphaFoldDB" id="A0A1E3IQB8"/>
<dbReference type="GO" id="GO:0016020">
    <property type="term" value="C:membrane"/>
    <property type="evidence" value="ECO:0007669"/>
    <property type="project" value="UniProtKB-SubCell"/>
</dbReference>
<evidence type="ECO:0000256" key="6">
    <source>
        <dbReference type="SAM" id="Phobius"/>
    </source>
</evidence>
<evidence type="ECO:0000256" key="3">
    <source>
        <dbReference type="ARBA" id="ARBA00022692"/>
    </source>
</evidence>
<dbReference type="GeneID" id="30195318"/>
<evidence type="ECO:0000313" key="8">
    <source>
        <dbReference type="Proteomes" id="UP000094819"/>
    </source>
</evidence>
<dbReference type="Proteomes" id="UP000094819">
    <property type="component" value="Unassembled WGS sequence"/>
</dbReference>
<feature type="transmembrane region" description="Helical" evidence="6">
    <location>
        <begin position="79"/>
        <end position="97"/>
    </location>
</feature>
<name>A0A1E3IQB8_9TREE</name>
<dbReference type="PANTHER" id="PTHR16932:SF18">
    <property type="entry name" value="INTERFERON, ALPHA-INDUCIBLE PROTEIN 27-LIKE 2"/>
    <property type="match status" value="1"/>
</dbReference>
<sequence length="133" mass="12897">MGTKFPAFIATGTALTVLAAGPIVGGGLGLFGFGAAGVTAGSLAASIQAGIGNVAAGSLFAFLQSAGAGGVALPVLTGVVKAVLATALSAVGAKSVLKLTRRHVVAAVRVARVALLREHLIRRRGVFIGGSGH</sequence>
<organism evidence="7 8">
    <name type="scientific">Cryptococcus wingfieldii CBS 7118</name>
    <dbReference type="NCBI Taxonomy" id="1295528"/>
    <lineage>
        <taxon>Eukaryota</taxon>
        <taxon>Fungi</taxon>
        <taxon>Dikarya</taxon>
        <taxon>Basidiomycota</taxon>
        <taxon>Agaricomycotina</taxon>
        <taxon>Tremellomycetes</taxon>
        <taxon>Tremellales</taxon>
        <taxon>Cryptococcaceae</taxon>
        <taxon>Cryptococcus</taxon>
    </lineage>
</organism>
<dbReference type="EMBL" id="AWGH01000020">
    <property type="protein sequence ID" value="ODN90789.1"/>
    <property type="molecule type" value="Genomic_DNA"/>
</dbReference>
<gene>
    <name evidence="7" type="ORF">L198_06106</name>
</gene>
<dbReference type="Gene3D" id="6.10.110.10">
    <property type="match status" value="1"/>
</dbReference>
<keyword evidence="3 6" id="KW-0812">Transmembrane</keyword>
<dbReference type="OrthoDB" id="440424at2759"/>
<comment type="subcellular location">
    <subcellularLocation>
        <location evidence="1">Membrane</location>
        <topology evidence="1">Multi-pass membrane protein</topology>
    </subcellularLocation>
</comment>
<accession>A0A1E3IQB8</accession>
<dbReference type="InterPro" id="IPR009311">
    <property type="entry name" value="IFI6/IFI27-like"/>
</dbReference>
<dbReference type="PANTHER" id="PTHR16932">
    <property type="entry name" value="INTERFERON ALPHA-INDUCIBLE PROTEIN 27"/>
    <property type="match status" value="1"/>
</dbReference>
<comment type="similarity">
    <text evidence="2">Belongs to the IFI6/IFI27 family.</text>
</comment>
<evidence type="ECO:0000256" key="1">
    <source>
        <dbReference type="ARBA" id="ARBA00004141"/>
    </source>
</evidence>
<keyword evidence="8" id="KW-1185">Reference proteome</keyword>
<evidence type="ECO:0000256" key="2">
    <source>
        <dbReference type="ARBA" id="ARBA00007262"/>
    </source>
</evidence>
<proteinExistence type="inferred from homology"/>